<evidence type="ECO:0000256" key="4">
    <source>
        <dbReference type="PROSITE-ProRule" id="PRU00236"/>
    </source>
</evidence>
<evidence type="ECO:0000256" key="3">
    <source>
        <dbReference type="ARBA" id="ARBA00023027"/>
    </source>
</evidence>
<evidence type="ECO:0000256" key="5">
    <source>
        <dbReference type="SAM" id="MobiDB-lite"/>
    </source>
</evidence>
<feature type="compositionally biased region" description="Low complexity" evidence="5">
    <location>
        <begin position="272"/>
        <end position="297"/>
    </location>
</feature>
<dbReference type="GO" id="GO:0005634">
    <property type="term" value="C:nucleus"/>
    <property type="evidence" value="ECO:0007669"/>
    <property type="project" value="TreeGrafter"/>
</dbReference>
<feature type="compositionally biased region" description="Basic and acidic residues" evidence="5">
    <location>
        <begin position="526"/>
        <end position="538"/>
    </location>
</feature>
<sequence>MPTVHVQAGSSADLQEIANSLFKAKKVVVITGAGISTNSGIPDFRSENGLYSMIQGQFDAAAKLDGLKSDDARTAGDDRPRKRRRVSPSPVGDTIEVKDATEGSGMPVEGESIEVLGQNENSMSNGDDCIEAVNQEAFVEKSCPKAEDVGRIGLEPMDMSLGSDPRDEEVVLLSEESVLAEEWNGDPDPGLPITPKEEEAQAKSDGGHQPSISADAPTTSLTTKLTTSPPAVQAQSPPDEHNSTASQHQQHPKFSISKPLTLRSDHNLRVVSSSGPSTPKQSSSDSGAQTTTLSSPLSSPPPIMSDPYEEPLTNSHSSSSRCTSPDSSDDVSPSSNRPFNSQVLKHASLSTLKGRDLFDASIWSDPLKTSVFYTFATNLRQKSRYASPSGSHHFISHLRNTGKMVRCYTQNIDLLEDKVGLATHLLLGTGSRSRFSTRNAKAAAAASSRQDLTNSDSQITESGPNGRPIVPGGDPKPVLAADTNSTRAPTSSNQETALGLVEEVSVVQRKTRDGDQGMAEGTSQEGGDRRQLCADNGKKPIAANSNNVPQNLEGGGASQSGPSSPEPDRGVECVYLHGSLRALRCFQCGGVVDWDEGDRELQTMSGQQPPCPRCEDATAARQERGKRALGVGKLRPDIVLYGEEHPESQQISDIIQHDLSLAPDMLIIMGTSLKVHGLKTVVKEFAKAVHNKREGKVIFINYTKPADSVWADTIDFWVQMDCDAWVHDLKEKKPLIWLPPGSVVDEPRNNKKRRRTNVEAEKIANKELLKQESSASTTTMAPSSKSNKVQKRETLKETRPPEPKPQPKRPAAFRDHKANGAFLTTKIIKDLAAISGRDIPKYSTITTAGTEAPRVGKPVSTSEKPVATKQSLRKGRGPRLKNARTRNPGSKVTTSTETIAVSDPIVVPTKPAANQFEDGKSHTAKNNAIQVGAARSRATSTHTRLPSLAKETIPKSAARDVDGAASLKQEAYPPTAAQDQLVLAVMPIPNNGPGLVGEGNSILAAVKSHHRIRKPKAFFEPKPVPPSKSGRGTPVPSSSNAKPRAKPAPQGKKPKSLGKAAKVEQGRQAPQKQTPILPPPRPRSRKSTSTSTIRNTTAPQQPGTPVEQYTLPPLHPQNLESYRYPTQCGEWPCPPAQPPAYLEPIVVVDGPPSDMSPTTSPQHWRNHAFSLRDPQSRHLEGPCRGLDFITVPSTAPPAGPPDVTGVSPTLAPPPAQLTAQMIKINAAPPSAFLMNAPFLAPPHAAMMDAQPPPGVQSIEDSPNRQLQRENEAAAALSQLRSPPVFDDRRFAMI</sequence>
<feature type="region of interest" description="Disordered" evidence="5">
    <location>
        <begin position="508"/>
        <end position="569"/>
    </location>
</feature>
<feature type="compositionally biased region" description="Low complexity" evidence="5">
    <location>
        <begin position="773"/>
        <end position="786"/>
    </location>
</feature>
<evidence type="ECO:0000313" key="8">
    <source>
        <dbReference type="Proteomes" id="UP000078576"/>
    </source>
</evidence>
<dbReference type="InterPro" id="IPR026590">
    <property type="entry name" value="Ssirtuin_cat_dom"/>
</dbReference>
<dbReference type="EMBL" id="KN714684">
    <property type="protein sequence ID" value="KUI55937.1"/>
    <property type="molecule type" value="Genomic_DNA"/>
</dbReference>
<feature type="compositionally biased region" description="Basic and acidic residues" evidence="5">
    <location>
        <begin position="790"/>
        <end position="802"/>
    </location>
</feature>
<feature type="domain" description="Deacetylase sirtuin-type" evidence="6">
    <location>
        <begin position="1"/>
        <end position="732"/>
    </location>
</feature>
<feature type="compositionally biased region" description="Low complexity" evidence="5">
    <location>
        <begin position="1087"/>
        <end position="1097"/>
    </location>
</feature>
<dbReference type="OrthoDB" id="2919105at2759"/>
<comment type="similarity">
    <text evidence="1">Belongs to the sirtuin family. Class I subfamily.</text>
</comment>
<evidence type="ECO:0000313" key="7">
    <source>
        <dbReference type="EMBL" id="KUI55937.1"/>
    </source>
</evidence>
<feature type="region of interest" description="Disordered" evidence="5">
    <location>
        <begin position="850"/>
        <end position="897"/>
    </location>
</feature>
<keyword evidence="8" id="KW-1185">Reference proteome</keyword>
<dbReference type="SUPFAM" id="SSF52467">
    <property type="entry name" value="DHS-like NAD/FAD-binding domain"/>
    <property type="match status" value="2"/>
</dbReference>
<comment type="caution">
    <text evidence="4">Lacks conserved residue(s) required for the propagation of feature annotation.</text>
</comment>
<feature type="compositionally biased region" description="Polar residues" evidence="5">
    <location>
        <begin position="447"/>
        <end position="463"/>
    </location>
</feature>
<dbReference type="GO" id="GO:0017136">
    <property type="term" value="F:histone deacetylase activity, NAD-dependent"/>
    <property type="evidence" value="ECO:0007669"/>
    <property type="project" value="TreeGrafter"/>
</dbReference>
<dbReference type="PANTHER" id="PTHR11085">
    <property type="entry name" value="NAD-DEPENDENT PROTEIN DEACYLASE SIRTUIN-5, MITOCHONDRIAL-RELATED"/>
    <property type="match status" value="1"/>
</dbReference>
<feature type="region of interest" description="Disordered" evidence="5">
    <location>
        <begin position="443"/>
        <end position="495"/>
    </location>
</feature>
<evidence type="ECO:0000256" key="2">
    <source>
        <dbReference type="ARBA" id="ARBA00022679"/>
    </source>
</evidence>
<keyword evidence="3" id="KW-0520">NAD</keyword>
<dbReference type="Pfam" id="PF02146">
    <property type="entry name" value="SIR2"/>
    <property type="match status" value="3"/>
</dbReference>
<organism evidence="7 8">
    <name type="scientific">Cytospora mali</name>
    <name type="common">Apple Valsa canker fungus</name>
    <name type="synonym">Valsa mali</name>
    <dbReference type="NCBI Taxonomy" id="578113"/>
    <lineage>
        <taxon>Eukaryota</taxon>
        <taxon>Fungi</taxon>
        <taxon>Dikarya</taxon>
        <taxon>Ascomycota</taxon>
        <taxon>Pezizomycotina</taxon>
        <taxon>Sordariomycetes</taxon>
        <taxon>Sordariomycetidae</taxon>
        <taxon>Diaporthales</taxon>
        <taxon>Cytosporaceae</taxon>
        <taxon>Cytospora</taxon>
    </lineage>
</organism>
<evidence type="ECO:0000256" key="1">
    <source>
        <dbReference type="ARBA" id="ARBA00006924"/>
    </source>
</evidence>
<feature type="compositionally biased region" description="Low complexity" evidence="5">
    <location>
        <begin position="315"/>
        <end position="335"/>
    </location>
</feature>
<evidence type="ECO:0000259" key="6">
    <source>
        <dbReference type="PROSITE" id="PS50305"/>
    </source>
</evidence>
<feature type="compositionally biased region" description="Polar residues" evidence="5">
    <location>
        <begin position="885"/>
        <end position="897"/>
    </location>
</feature>
<feature type="compositionally biased region" description="Basic and acidic residues" evidence="5">
    <location>
        <begin position="195"/>
        <end position="206"/>
    </location>
</feature>
<dbReference type="STRING" id="694573.A0A194UW41"/>
<dbReference type="PROSITE" id="PS50305">
    <property type="entry name" value="SIRTUIN"/>
    <property type="match status" value="1"/>
</dbReference>
<dbReference type="GO" id="GO:0070403">
    <property type="term" value="F:NAD+ binding"/>
    <property type="evidence" value="ECO:0007669"/>
    <property type="project" value="InterPro"/>
</dbReference>
<feature type="region of interest" description="Disordered" evidence="5">
    <location>
        <begin position="69"/>
        <end position="107"/>
    </location>
</feature>
<feature type="compositionally biased region" description="Polar residues" evidence="5">
    <location>
        <begin position="482"/>
        <end position="495"/>
    </location>
</feature>
<dbReference type="InterPro" id="IPR029035">
    <property type="entry name" value="DHS-like_NAD/FAD-binding_dom"/>
</dbReference>
<dbReference type="Gene3D" id="3.40.50.1220">
    <property type="entry name" value="TPP-binding domain"/>
    <property type="match status" value="2"/>
</dbReference>
<feature type="region of interest" description="Disordered" evidence="5">
    <location>
        <begin position="178"/>
        <end position="340"/>
    </location>
</feature>
<feature type="region of interest" description="Disordered" evidence="5">
    <location>
        <begin position="1247"/>
        <end position="1280"/>
    </location>
</feature>
<dbReference type="InterPro" id="IPR050134">
    <property type="entry name" value="NAD-dep_sirtuin_deacylases"/>
</dbReference>
<accession>A0A194UW41</accession>
<feature type="region of interest" description="Disordered" evidence="5">
    <location>
        <begin position="767"/>
        <end position="815"/>
    </location>
</feature>
<feature type="region of interest" description="Disordered" evidence="5">
    <location>
        <begin position="1014"/>
        <end position="1121"/>
    </location>
</feature>
<keyword evidence="2" id="KW-0808">Transferase</keyword>
<dbReference type="InterPro" id="IPR003000">
    <property type="entry name" value="Sirtuin"/>
</dbReference>
<gene>
    <name evidence="7" type="ORF">VP1G_03270</name>
</gene>
<name>A0A194UW41_CYTMA</name>
<feature type="compositionally biased region" description="Basic residues" evidence="5">
    <location>
        <begin position="871"/>
        <end position="884"/>
    </location>
</feature>
<reference evidence="8" key="1">
    <citation type="submission" date="2014-12" db="EMBL/GenBank/DDBJ databases">
        <title>Genome Sequence of Valsa Canker Pathogens Uncovers a Specific Adaption of Colonization on Woody Bark.</title>
        <authorList>
            <person name="Yin Z."/>
            <person name="Liu H."/>
            <person name="Gao X."/>
            <person name="Li Z."/>
            <person name="Song N."/>
            <person name="Ke X."/>
            <person name="Dai Q."/>
            <person name="Wu Y."/>
            <person name="Sun Y."/>
            <person name="Xu J.-R."/>
            <person name="Kang Z.K."/>
            <person name="Wang L."/>
            <person name="Huang L."/>
        </authorList>
    </citation>
    <scope>NUCLEOTIDE SEQUENCE [LARGE SCALE GENOMIC DNA]</scope>
    <source>
        <strain evidence="8">SXYL134</strain>
    </source>
</reference>
<dbReference type="Proteomes" id="UP000078576">
    <property type="component" value="Unassembled WGS sequence"/>
</dbReference>
<protein>
    <submittedName>
        <fullName evidence="7">NAD-dependent histone deacetylase HST3</fullName>
    </submittedName>
</protein>
<feature type="compositionally biased region" description="Basic and acidic residues" evidence="5">
    <location>
        <begin position="69"/>
        <end position="80"/>
    </location>
</feature>
<feature type="compositionally biased region" description="Low complexity" evidence="5">
    <location>
        <begin position="217"/>
        <end position="230"/>
    </location>
</feature>
<dbReference type="PANTHER" id="PTHR11085:SF8">
    <property type="entry name" value="NAD-DEPENDENT HISTONE DEACETYLASE HST3"/>
    <property type="match status" value="1"/>
</dbReference>
<proteinExistence type="inferred from homology"/>